<proteinExistence type="inferred from homology"/>
<organism evidence="3 4">
    <name type="scientific">Methylotuvimicrobium buryatense</name>
    <name type="common">Methylomicrobium buryatense</name>
    <dbReference type="NCBI Taxonomy" id="95641"/>
    <lineage>
        <taxon>Bacteria</taxon>
        <taxon>Pseudomonadati</taxon>
        <taxon>Pseudomonadota</taxon>
        <taxon>Gammaproteobacteria</taxon>
        <taxon>Methylococcales</taxon>
        <taxon>Methylococcaceae</taxon>
        <taxon>Methylotuvimicrobium</taxon>
    </lineage>
</organism>
<dbReference type="Proteomes" id="UP000305881">
    <property type="component" value="Chromosome"/>
</dbReference>
<dbReference type="GO" id="GO:1990281">
    <property type="term" value="C:efflux pump complex"/>
    <property type="evidence" value="ECO:0007669"/>
    <property type="project" value="TreeGrafter"/>
</dbReference>
<dbReference type="SUPFAM" id="SSF111369">
    <property type="entry name" value="HlyD-like secretion proteins"/>
    <property type="match status" value="1"/>
</dbReference>
<dbReference type="InterPro" id="IPR058627">
    <property type="entry name" value="MdtA-like_C"/>
</dbReference>
<dbReference type="PANTHER" id="PTHR30469:SF20">
    <property type="entry name" value="EFFLUX RND TRANSPORTER PERIPLASMIC ADAPTOR SUBUNIT"/>
    <property type="match status" value="1"/>
</dbReference>
<accession>A0A4P9UMK3</accession>
<dbReference type="Gene3D" id="2.40.420.20">
    <property type="match status" value="1"/>
</dbReference>
<dbReference type="PANTHER" id="PTHR30469">
    <property type="entry name" value="MULTIDRUG RESISTANCE PROTEIN MDTA"/>
    <property type="match status" value="1"/>
</dbReference>
<keyword evidence="4" id="KW-1185">Reference proteome</keyword>
<dbReference type="KEGG" id="mbur:EQU24_09195"/>
<gene>
    <name evidence="3" type="ORF">EQU24_09195</name>
</gene>
<protein>
    <submittedName>
        <fullName evidence="3">Efflux RND transporter periplasmic adaptor subunit</fullName>
    </submittedName>
</protein>
<dbReference type="AlphaFoldDB" id="A0A4P9UMK3"/>
<sequence>MSTIIILTLYLSLQRNRNMGKSKSTGQAVLLLVITALLSACGNNDGEPEQEIVRTVRIETVKVTEALAQRRFVGRVDALKTVDLSFQVGGRLAELPVQQGTVVAKGGLIAALDPTDFRLNEQEAKTQYAFAQLDLGRKRNLAASDTIPKIMLDEAETAFKLRQVALDNARRNLSYARIAAPFDALITRRLLDIHTHVAPHQAVVRLQDVSALHVKINVPEDLIRLIGLADAMSIEAEFPGQPGKRLPLRYLEHATEADAVAQTYEVTLELQRPHDMKILPGMTVSVSVGSPFVNGSTEITIPLSAIDTDEHGKTRVWLFDTQTETVSPHVIEIGAVAASRVPVLSGLSGGEHIITAGGHLLHDGMTVRLFTGF</sequence>
<name>A0A4P9UMK3_METBY</name>
<evidence type="ECO:0000256" key="1">
    <source>
        <dbReference type="ARBA" id="ARBA00009477"/>
    </source>
</evidence>
<dbReference type="Pfam" id="PF25967">
    <property type="entry name" value="RND-MFP_C"/>
    <property type="match status" value="1"/>
</dbReference>
<dbReference type="Gene3D" id="2.40.50.100">
    <property type="match status" value="1"/>
</dbReference>
<evidence type="ECO:0000313" key="4">
    <source>
        <dbReference type="Proteomes" id="UP000305881"/>
    </source>
</evidence>
<evidence type="ECO:0000259" key="2">
    <source>
        <dbReference type="Pfam" id="PF25967"/>
    </source>
</evidence>
<evidence type="ECO:0000313" key="3">
    <source>
        <dbReference type="EMBL" id="QCW82397.1"/>
    </source>
</evidence>
<comment type="similarity">
    <text evidence="1">Belongs to the membrane fusion protein (MFP) (TC 8.A.1) family.</text>
</comment>
<dbReference type="Gene3D" id="1.10.287.470">
    <property type="entry name" value="Helix hairpin bin"/>
    <property type="match status" value="1"/>
</dbReference>
<dbReference type="STRING" id="675511.GCA_000341735_01193"/>
<dbReference type="OrthoDB" id="9806939at2"/>
<feature type="domain" description="Multidrug resistance protein MdtA-like C-terminal permuted SH3" evidence="2">
    <location>
        <begin position="299"/>
        <end position="358"/>
    </location>
</feature>
<dbReference type="EMBL" id="CP035467">
    <property type="protein sequence ID" value="QCW82397.1"/>
    <property type="molecule type" value="Genomic_DNA"/>
</dbReference>
<dbReference type="NCBIfam" id="TIGR01730">
    <property type="entry name" value="RND_mfp"/>
    <property type="match status" value="1"/>
</dbReference>
<reference evidence="4" key="1">
    <citation type="journal article" date="2019" name="J. Bacteriol.">
        <title>A Mutagenic Screen Identifies a TonB-Dependent Receptor Required for the Lanthanide Metal Switch in the Type I Methanotroph 'Methylotuvimicrobium buryatense' 5GB1C.</title>
        <authorList>
            <person name="Groom J.D."/>
            <person name="Ford S.M."/>
            <person name="Pesesky M.W."/>
            <person name="Lidstrom M.E."/>
        </authorList>
    </citation>
    <scope>NUCLEOTIDE SEQUENCE [LARGE SCALE GENOMIC DNA]</scope>
    <source>
        <strain evidence="4">5GB1C</strain>
    </source>
</reference>
<dbReference type="InterPro" id="IPR006143">
    <property type="entry name" value="RND_pump_MFP"/>
</dbReference>
<dbReference type="GO" id="GO:0015562">
    <property type="term" value="F:efflux transmembrane transporter activity"/>
    <property type="evidence" value="ECO:0007669"/>
    <property type="project" value="TreeGrafter"/>
</dbReference>
<dbReference type="Gene3D" id="2.40.30.170">
    <property type="match status" value="1"/>
</dbReference>